<dbReference type="RefSeq" id="WP_369607422.1">
    <property type="nucleotide sequence ID" value="NZ_BAAFHN010000024.1"/>
</dbReference>
<dbReference type="PANTHER" id="PTHR10302:SF27">
    <property type="entry name" value="SINGLE-STRANDED DNA-BINDING PROTEIN"/>
    <property type="match status" value="1"/>
</dbReference>
<comment type="caution">
    <text evidence="4">The sequence shown here is derived from an EMBL/GenBank/DDBJ whole genome shotgun (WGS) entry which is preliminary data.</text>
</comment>
<keyword evidence="2" id="KW-0235">DNA replication</keyword>
<evidence type="ECO:0000313" key="5">
    <source>
        <dbReference type="Proteomes" id="UP001562457"/>
    </source>
</evidence>
<dbReference type="NCBIfam" id="TIGR00621">
    <property type="entry name" value="ssb"/>
    <property type="match status" value="1"/>
</dbReference>
<dbReference type="PANTHER" id="PTHR10302">
    <property type="entry name" value="SINGLE-STRANDED DNA-BINDING PROTEIN"/>
    <property type="match status" value="1"/>
</dbReference>
<name>A0ABQ0D449_9HELI</name>
<keyword evidence="2" id="KW-0233">DNA recombination</keyword>
<dbReference type="Gene3D" id="2.40.50.140">
    <property type="entry name" value="Nucleic acid-binding proteins"/>
    <property type="match status" value="1"/>
</dbReference>
<comment type="caution">
    <text evidence="2">Lacks conserved residue(s) required for the propagation of feature annotation.</text>
</comment>
<evidence type="ECO:0000256" key="1">
    <source>
        <dbReference type="ARBA" id="ARBA00023125"/>
    </source>
</evidence>
<gene>
    <name evidence="4" type="ORF">NHP164001_11320</name>
</gene>
<keyword evidence="2" id="KW-0227">DNA damage</keyword>
<dbReference type="HAMAP" id="MF_00984">
    <property type="entry name" value="SSB"/>
    <property type="match status" value="1"/>
</dbReference>
<dbReference type="Pfam" id="PF00436">
    <property type="entry name" value="SSB"/>
    <property type="match status" value="1"/>
</dbReference>
<evidence type="ECO:0000256" key="3">
    <source>
        <dbReference type="RuleBase" id="RU000524"/>
    </source>
</evidence>
<protein>
    <recommendedName>
        <fullName evidence="2 3">Single-stranded DNA-binding protein</fullName>
        <shortName evidence="2">SSB</shortName>
    </recommendedName>
</protein>
<proteinExistence type="inferred from homology"/>
<keyword evidence="2" id="KW-0234">DNA repair</keyword>
<keyword evidence="5" id="KW-1185">Reference proteome</keyword>
<evidence type="ECO:0000256" key="2">
    <source>
        <dbReference type="HAMAP-Rule" id="MF_00984"/>
    </source>
</evidence>
<dbReference type="InterPro" id="IPR000424">
    <property type="entry name" value="Primosome_PriB/ssb"/>
</dbReference>
<evidence type="ECO:0000313" key="4">
    <source>
        <dbReference type="EMBL" id="GAB0173116.1"/>
    </source>
</evidence>
<comment type="function">
    <text evidence="2">Plays an important role in DNA replication, recombination and repair. Binds to ssDNA and to an array of partner proteins to recruit them to their sites of action during DNA metabolism.</text>
</comment>
<dbReference type="CDD" id="cd04496">
    <property type="entry name" value="SSB_OBF"/>
    <property type="match status" value="1"/>
</dbReference>
<accession>A0ABQ0D449</accession>
<dbReference type="Proteomes" id="UP001562457">
    <property type="component" value="Unassembled WGS sequence"/>
</dbReference>
<sequence length="216" mass="24756">MNKVILIGNLTKNIDLKYLTTGVAVGESSMAINQVYKKQDGTKVQDTCFIDIVMYGRSAEISNQYLKKGSKLCIEGKLNFQQWSDQYGNKRSKHIVSVEKVEFLDTKSDDNVQQAPQDTNMQQNQTLTNQQNTLTQHLEDVLSKNFTIMRKNDTGLIHFKGTESEYKFAQDNWAALFELIKAKFPHTSKFDIQKDIIQTDTAQAINFDIQEEEIPF</sequence>
<feature type="short sequence motif" description="Important for interaction with partner proteins" evidence="2">
    <location>
        <begin position="211"/>
        <end position="216"/>
    </location>
</feature>
<comment type="subunit">
    <text evidence="2">Homotetramer.</text>
</comment>
<dbReference type="InterPro" id="IPR012340">
    <property type="entry name" value="NA-bd_OB-fold"/>
</dbReference>
<dbReference type="EMBL" id="BAAFHN010000024">
    <property type="protein sequence ID" value="GAB0173116.1"/>
    <property type="molecule type" value="Genomic_DNA"/>
</dbReference>
<dbReference type="SUPFAM" id="SSF50249">
    <property type="entry name" value="Nucleic acid-binding proteins"/>
    <property type="match status" value="1"/>
</dbReference>
<organism evidence="4 5">
    <name type="scientific">Helicobacter trogontum</name>
    <dbReference type="NCBI Taxonomy" id="50960"/>
    <lineage>
        <taxon>Bacteria</taxon>
        <taxon>Pseudomonadati</taxon>
        <taxon>Campylobacterota</taxon>
        <taxon>Epsilonproteobacteria</taxon>
        <taxon>Campylobacterales</taxon>
        <taxon>Helicobacteraceae</taxon>
        <taxon>Helicobacter</taxon>
    </lineage>
</organism>
<dbReference type="PROSITE" id="PS50935">
    <property type="entry name" value="SSB"/>
    <property type="match status" value="1"/>
</dbReference>
<keyword evidence="1 2" id="KW-0238">DNA-binding</keyword>
<dbReference type="InterPro" id="IPR011344">
    <property type="entry name" value="ssDNA-bd"/>
</dbReference>
<reference evidence="4 5" key="1">
    <citation type="submission" date="2024-06" db="EMBL/GenBank/DDBJ databases">
        <title>Draft genome sequence of Helicobacter trogontum NHP16-4001.</title>
        <authorList>
            <person name="Rimbara E."/>
            <person name="Suzuki M."/>
        </authorList>
    </citation>
    <scope>NUCLEOTIDE SEQUENCE [LARGE SCALE GENOMIC DNA]</scope>
    <source>
        <strain evidence="4 5">NHP16-4001</strain>
    </source>
</reference>